<feature type="transmembrane region" description="Helical" evidence="1">
    <location>
        <begin position="162"/>
        <end position="183"/>
    </location>
</feature>
<dbReference type="InterPro" id="IPR014867">
    <property type="entry name" value="Spore_coat_CotH_CotH2/3/7"/>
</dbReference>
<feature type="transmembrane region" description="Helical" evidence="1">
    <location>
        <begin position="470"/>
        <end position="489"/>
    </location>
</feature>
<feature type="transmembrane region" description="Helical" evidence="1">
    <location>
        <begin position="398"/>
        <end position="417"/>
    </location>
</feature>
<keyword evidence="3" id="KW-1185">Reference proteome</keyword>
<dbReference type="Pfam" id="PF16933">
    <property type="entry name" value="PelG"/>
    <property type="match status" value="1"/>
</dbReference>
<evidence type="ECO:0000313" key="2">
    <source>
        <dbReference type="EMBL" id="NOU84529.1"/>
    </source>
</evidence>
<feature type="transmembrane region" description="Helical" evidence="1">
    <location>
        <begin position="104"/>
        <end position="123"/>
    </location>
</feature>
<feature type="transmembrane region" description="Helical" evidence="1">
    <location>
        <begin position="277"/>
        <end position="300"/>
    </location>
</feature>
<dbReference type="PANTHER" id="PTHR40050:SF1">
    <property type="entry name" value="INNER SPORE COAT PROTEIN H"/>
    <property type="match status" value="1"/>
</dbReference>
<feature type="transmembrane region" description="Helical" evidence="1">
    <location>
        <begin position="61"/>
        <end position="84"/>
    </location>
</feature>
<dbReference type="Pfam" id="PF08757">
    <property type="entry name" value="CotH"/>
    <property type="match status" value="1"/>
</dbReference>
<name>A0ABX1YXY7_9BACL</name>
<protein>
    <recommendedName>
        <fullName evidence="4">Spore coat protein CotH</fullName>
    </recommendedName>
</protein>
<feature type="transmembrane region" description="Helical" evidence="1">
    <location>
        <begin position="21"/>
        <end position="49"/>
    </location>
</feature>
<keyword evidence="1" id="KW-0812">Transmembrane</keyword>
<feature type="transmembrane region" description="Helical" evidence="1">
    <location>
        <begin position="236"/>
        <end position="257"/>
    </location>
</feature>
<keyword evidence="1" id="KW-1133">Transmembrane helix</keyword>
<accession>A0ABX1YXY7</accession>
<sequence>MAGIGFELRRLFGQQGILSSFRAYAYSSMTTVGPMILCMGTIVFMQRFMISAGSPYLERQLFLATVVYCFIFSVLITGGLSMIVTRYISDMIYLKKFEHLLSSYYGAIAAALPIGSLVAWLFLRKVSAGMGYKAAAYLFFSELIIIWVQSVHLSALKDYKRIVRNFCFGVVIAITGSWLLLTYSPYKSATAVLTMMDIGFMIIVLLTSYHFEQKFPRKSSRVYFDFFAYFRKYPSLFFIGTFFYSGVYVHSFVYWLGSYNEIIAGRYVISPFYDLPVFYAYLTVVPTLVTFVVSVETTFYDKFRGYYDKILNGGTLLEITRAKWDMQRTLMQEVSFMMEVQLLFTVVSLALGIKLLPMLGFSDIQLQTFNILVLGYFVFIMAFIIMLIMLYFDDRRGVLAVSSLFVVLNAGFTYWSMNAEYHGLGIFIAAFVTLLCALARLILYVRNIDYYTFCAQPITVQKKVPFWRRFNGKSSAAAMLVMAALFLAACSDDQTKETTSAAQATPPVTAPIAANDKLIEDKRLYQQDNDTSVDTIYLTILPDKSGEENPLSWYAMNRIRSRMDEGNLKVIVQEGMPDGSGPKAGMFGYGASESNGKISLRGNTARYAAQRSYKIRLEDQAGLWHDQRTLNLNKHILDSTRTRNKLSFDIFETLPNITSLRTQFVHLYVKDQSEGKGKAFEDYGLFTHIEQPNEKFLKSHWLDPNGQLYKAVMFEFYRYPDELKSKSDPAYNKKAFETHLEIDGYEDHDKLLAMLDDVNNMTIPIDEVVAKHFDLDNYMTFLAANILMDNMDTDAQNFFLYSPLNSDKWYFLPWDYDGGWELQRGQGSISPYNDGISTYWGSVLHNRFFRSEKNVQLLKDKIDELYASINNETVAKRLQAYRGIVEPFMVKVPDINFLPIHLDKLNDEFKRIEGVPLRSLERFKEDVEKPKPFFMGDLIHENGKYRFEWDPSFDLQGDDLTYDWILAKDPEFTEVVEQRKKLKETSVELNSLKPGEYYWKVIVQDSKGHQQIAFELQSIDNKPYYGVRAIKVE</sequence>
<comment type="caution">
    <text evidence="2">The sequence shown here is derived from an EMBL/GenBank/DDBJ whole genome shotgun (WGS) entry which is preliminary data.</text>
</comment>
<feature type="transmembrane region" description="Helical" evidence="1">
    <location>
        <begin position="336"/>
        <end position="356"/>
    </location>
</feature>
<evidence type="ECO:0008006" key="4">
    <source>
        <dbReference type="Google" id="ProtNLM"/>
    </source>
</evidence>
<dbReference type="EMBL" id="WHOC01000012">
    <property type="protein sequence ID" value="NOU84529.1"/>
    <property type="molecule type" value="Genomic_DNA"/>
</dbReference>
<dbReference type="PANTHER" id="PTHR40050">
    <property type="entry name" value="INNER SPORE COAT PROTEIN H"/>
    <property type="match status" value="1"/>
</dbReference>
<gene>
    <name evidence="2" type="ORF">GC102_01880</name>
</gene>
<dbReference type="Proteomes" id="UP000658690">
    <property type="component" value="Unassembled WGS sequence"/>
</dbReference>
<feature type="transmembrane region" description="Helical" evidence="1">
    <location>
        <begin position="135"/>
        <end position="155"/>
    </location>
</feature>
<keyword evidence="1" id="KW-0472">Membrane</keyword>
<dbReference type="InterPro" id="IPR031617">
    <property type="entry name" value="PelG"/>
</dbReference>
<dbReference type="RefSeq" id="WP_171687984.1">
    <property type="nucleotide sequence ID" value="NZ_WHOC01000012.1"/>
</dbReference>
<organism evidence="2 3">
    <name type="scientific">Paenibacillus germinis</name>
    <dbReference type="NCBI Taxonomy" id="2654979"/>
    <lineage>
        <taxon>Bacteria</taxon>
        <taxon>Bacillati</taxon>
        <taxon>Bacillota</taxon>
        <taxon>Bacilli</taxon>
        <taxon>Bacillales</taxon>
        <taxon>Paenibacillaceae</taxon>
        <taxon>Paenibacillus</taxon>
    </lineage>
</organism>
<proteinExistence type="predicted"/>
<feature type="transmembrane region" description="Helical" evidence="1">
    <location>
        <begin position="368"/>
        <end position="391"/>
    </location>
</feature>
<reference evidence="2 3" key="1">
    <citation type="submission" date="2019-10" db="EMBL/GenBank/DDBJ databases">
        <title>Description of Paenibacillus choica sp. nov.</title>
        <authorList>
            <person name="Carlier A."/>
            <person name="Qi S."/>
        </authorList>
    </citation>
    <scope>NUCLEOTIDE SEQUENCE [LARGE SCALE GENOMIC DNA]</scope>
    <source>
        <strain evidence="2 3">LMG 31460</strain>
    </source>
</reference>
<dbReference type="Gene3D" id="2.60.40.10">
    <property type="entry name" value="Immunoglobulins"/>
    <property type="match status" value="1"/>
</dbReference>
<dbReference type="InterPro" id="IPR013783">
    <property type="entry name" value="Ig-like_fold"/>
</dbReference>
<evidence type="ECO:0000256" key="1">
    <source>
        <dbReference type="SAM" id="Phobius"/>
    </source>
</evidence>
<feature type="transmembrane region" description="Helical" evidence="1">
    <location>
        <begin position="423"/>
        <end position="443"/>
    </location>
</feature>
<feature type="transmembrane region" description="Helical" evidence="1">
    <location>
        <begin position="189"/>
        <end position="211"/>
    </location>
</feature>
<evidence type="ECO:0000313" key="3">
    <source>
        <dbReference type="Proteomes" id="UP000658690"/>
    </source>
</evidence>